<proteinExistence type="predicted"/>
<reference evidence="2" key="1">
    <citation type="journal article" date="2019" name="Sci. Rep.">
        <title>Draft genome of Tanacetum cinerariifolium, the natural source of mosquito coil.</title>
        <authorList>
            <person name="Yamashiro T."/>
            <person name="Shiraishi A."/>
            <person name="Satake H."/>
            <person name="Nakayama K."/>
        </authorList>
    </citation>
    <scope>NUCLEOTIDE SEQUENCE</scope>
</reference>
<name>A0A699WC53_TANCI</name>
<feature type="non-terminal residue" evidence="2">
    <location>
        <position position="1"/>
    </location>
</feature>
<sequence length="70" mass="7562">SSQGVAFARDPESENVSSPTEVGSPGSAGIKRAAEEKSAELSQELERMRAQFLELQVSNERLSQQVDALQ</sequence>
<feature type="non-terminal residue" evidence="2">
    <location>
        <position position="70"/>
    </location>
</feature>
<feature type="compositionally biased region" description="Basic and acidic residues" evidence="1">
    <location>
        <begin position="32"/>
        <end position="42"/>
    </location>
</feature>
<evidence type="ECO:0000256" key="1">
    <source>
        <dbReference type="SAM" id="MobiDB-lite"/>
    </source>
</evidence>
<protein>
    <submittedName>
        <fullName evidence="2">Uncharacterized protein</fullName>
    </submittedName>
</protein>
<evidence type="ECO:0000313" key="2">
    <source>
        <dbReference type="EMBL" id="GFD43308.1"/>
    </source>
</evidence>
<accession>A0A699WC53</accession>
<feature type="region of interest" description="Disordered" evidence="1">
    <location>
        <begin position="1"/>
        <end position="42"/>
    </location>
</feature>
<dbReference type="EMBL" id="BKCJ011594757">
    <property type="protein sequence ID" value="GFD43308.1"/>
    <property type="molecule type" value="Genomic_DNA"/>
</dbReference>
<dbReference type="AlphaFoldDB" id="A0A699WC53"/>
<gene>
    <name evidence="2" type="ORF">Tci_915277</name>
</gene>
<comment type="caution">
    <text evidence="2">The sequence shown here is derived from an EMBL/GenBank/DDBJ whole genome shotgun (WGS) entry which is preliminary data.</text>
</comment>
<organism evidence="2">
    <name type="scientific">Tanacetum cinerariifolium</name>
    <name type="common">Dalmatian daisy</name>
    <name type="synonym">Chrysanthemum cinerariifolium</name>
    <dbReference type="NCBI Taxonomy" id="118510"/>
    <lineage>
        <taxon>Eukaryota</taxon>
        <taxon>Viridiplantae</taxon>
        <taxon>Streptophyta</taxon>
        <taxon>Embryophyta</taxon>
        <taxon>Tracheophyta</taxon>
        <taxon>Spermatophyta</taxon>
        <taxon>Magnoliopsida</taxon>
        <taxon>eudicotyledons</taxon>
        <taxon>Gunneridae</taxon>
        <taxon>Pentapetalae</taxon>
        <taxon>asterids</taxon>
        <taxon>campanulids</taxon>
        <taxon>Asterales</taxon>
        <taxon>Asteraceae</taxon>
        <taxon>Asteroideae</taxon>
        <taxon>Anthemideae</taxon>
        <taxon>Anthemidinae</taxon>
        <taxon>Tanacetum</taxon>
    </lineage>
</organism>